<dbReference type="Proteomes" id="UP000257045">
    <property type="component" value="Unassembled WGS sequence"/>
</dbReference>
<keyword evidence="9" id="KW-0811">Translocation</keyword>
<protein>
    <recommendedName>
        <fullName evidence="3">Sec translocon accessory complex subunit YajC</fullName>
    </recommendedName>
</protein>
<evidence type="ECO:0000313" key="12">
    <source>
        <dbReference type="EMBL" id="RDU71509.1"/>
    </source>
</evidence>
<evidence type="ECO:0000256" key="4">
    <source>
        <dbReference type="ARBA" id="ARBA00022448"/>
    </source>
</evidence>
<dbReference type="NCBIfam" id="TIGR00739">
    <property type="entry name" value="yajC"/>
    <property type="match status" value="1"/>
</dbReference>
<dbReference type="InterPro" id="IPR003849">
    <property type="entry name" value="Preprotein_translocase_YajC"/>
</dbReference>
<keyword evidence="6 11" id="KW-0812">Transmembrane</keyword>
<evidence type="ECO:0000256" key="3">
    <source>
        <dbReference type="ARBA" id="ARBA00014962"/>
    </source>
</evidence>
<comment type="caution">
    <text evidence="12">The sequence shown here is derived from an EMBL/GenBank/DDBJ whole genome shotgun (WGS) entry which is preliminary data.</text>
</comment>
<reference evidence="12 13" key="1">
    <citation type="submission" date="2018-04" db="EMBL/GenBank/DDBJ databases">
        <title>Novel Campyloabacter and Helicobacter Species and Strains.</title>
        <authorList>
            <person name="Mannion A.J."/>
            <person name="Shen Z."/>
            <person name="Fox J.G."/>
        </authorList>
    </citation>
    <scope>NUCLEOTIDE SEQUENCE [LARGE SCALE GENOMIC DNA]</scope>
    <source>
        <strain evidence="12 13">MIT 04-9366</strain>
    </source>
</reference>
<evidence type="ECO:0000256" key="8">
    <source>
        <dbReference type="ARBA" id="ARBA00022989"/>
    </source>
</evidence>
<evidence type="ECO:0000256" key="1">
    <source>
        <dbReference type="ARBA" id="ARBA00004162"/>
    </source>
</evidence>
<evidence type="ECO:0000256" key="5">
    <source>
        <dbReference type="ARBA" id="ARBA00022475"/>
    </source>
</evidence>
<keyword evidence="4" id="KW-0813">Transport</keyword>
<proteinExistence type="inferred from homology"/>
<dbReference type="GO" id="GO:0005886">
    <property type="term" value="C:plasma membrane"/>
    <property type="evidence" value="ECO:0007669"/>
    <property type="project" value="UniProtKB-SubCell"/>
</dbReference>
<dbReference type="PANTHER" id="PTHR33909">
    <property type="entry name" value="SEC TRANSLOCON ACCESSORY COMPLEX SUBUNIT YAJC"/>
    <property type="match status" value="1"/>
</dbReference>
<comment type="similarity">
    <text evidence="2">Belongs to the YajC family.</text>
</comment>
<comment type="subcellular location">
    <subcellularLocation>
        <location evidence="1">Cell membrane</location>
        <topology evidence="1">Single-pass membrane protein</topology>
    </subcellularLocation>
</comment>
<dbReference type="Pfam" id="PF02699">
    <property type="entry name" value="YajC"/>
    <property type="match status" value="1"/>
</dbReference>
<keyword evidence="10 11" id="KW-0472">Membrane</keyword>
<dbReference type="PANTHER" id="PTHR33909:SF1">
    <property type="entry name" value="SEC TRANSLOCON ACCESSORY COMPLEX SUBUNIT YAJC"/>
    <property type="match status" value="1"/>
</dbReference>
<dbReference type="GO" id="GO:0015031">
    <property type="term" value="P:protein transport"/>
    <property type="evidence" value="ECO:0007669"/>
    <property type="project" value="UniProtKB-KW"/>
</dbReference>
<evidence type="ECO:0000256" key="9">
    <source>
        <dbReference type="ARBA" id="ARBA00023010"/>
    </source>
</evidence>
<evidence type="ECO:0000313" key="13">
    <source>
        <dbReference type="Proteomes" id="UP000257045"/>
    </source>
</evidence>
<accession>A0A3D8J1U2</accession>
<keyword evidence="7" id="KW-0653">Protein transport</keyword>
<feature type="transmembrane region" description="Helical" evidence="11">
    <location>
        <begin position="6"/>
        <end position="28"/>
    </location>
</feature>
<keyword evidence="13" id="KW-1185">Reference proteome</keyword>
<dbReference type="SMART" id="SM01323">
    <property type="entry name" value="YajC"/>
    <property type="match status" value="1"/>
</dbReference>
<dbReference type="OrthoDB" id="9811406at2"/>
<dbReference type="RefSeq" id="WP_115569220.1">
    <property type="nucleotide sequence ID" value="NZ_NXLV01000003.1"/>
</dbReference>
<keyword evidence="8 11" id="KW-1133">Transmembrane helix</keyword>
<evidence type="ECO:0000256" key="10">
    <source>
        <dbReference type="ARBA" id="ARBA00023136"/>
    </source>
</evidence>
<evidence type="ECO:0000256" key="11">
    <source>
        <dbReference type="SAM" id="Phobius"/>
    </source>
</evidence>
<name>A0A3D8J1U2_9HELI</name>
<organism evidence="12 13">
    <name type="scientific">Helicobacter brantae</name>
    <dbReference type="NCBI Taxonomy" id="375927"/>
    <lineage>
        <taxon>Bacteria</taxon>
        <taxon>Pseudomonadati</taxon>
        <taxon>Campylobacterota</taxon>
        <taxon>Epsilonproteobacteria</taxon>
        <taxon>Campylobacterales</taxon>
        <taxon>Helicobacteraceae</taxon>
        <taxon>Helicobacter</taxon>
    </lineage>
</organism>
<sequence>MQETQGAMGILTSLIPFIAIFAIFYFLFIRPQKKQQKKHKEMLEALQAGDKVVSYGGIMCEIVKKEDNYFLVRSGESTMKLVKEYIAYKVEQ</sequence>
<dbReference type="AlphaFoldDB" id="A0A3D8J1U2"/>
<dbReference type="EMBL" id="NXLV01000003">
    <property type="protein sequence ID" value="RDU71509.1"/>
    <property type="molecule type" value="Genomic_DNA"/>
</dbReference>
<keyword evidence="5" id="KW-1003">Cell membrane</keyword>
<gene>
    <name evidence="12" type="primary">yajC</name>
    <name evidence="12" type="ORF">CQA58_02905</name>
</gene>
<evidence type="ECO:0000256" key="2">
    <source>
        <dbReference type="ARBA" id="ARBA00006742"/>
    </source>
</evidence>
<evidence type="ECO:0000256" key="6">
    <source>
        <dbReference type="ARBA" id="ARBA00022692"/>
    </source>
</evidence>
<dbReference type="PRINTS" id="PR01853">
    <property type="entry name" value="YAJCTRNLCASE"/>
</dbReference>
<evidence type="ECO:0000256" key="7">
    <source>
        <dbReference type="ARBA" id="ARBA00022927"/>
    </source>
</evidence>